<evidence type="ECO:0000259" key="2">
    <source>
        <dbReference type="PROSITE" id="PS50887"/>
    </source>
</evidence>
<feature type="domain" description="GGDEF" evidence="2">
    <location>
        <begin position="344"/>
        <end position="474"/>
    </location>
</feature>
<keyword evidence="4" id="KW-1185">Reference proteome</keyword>
<comment type="caution">
    <text evidence="3">The sequence shown here is derived from an EMBL/GenBank/DDBJ whole genome shotgun (WGS) entry which is preliminary data.</text>
</comment>
<evidence type="ECO:0000313" key="3">
    <source>
        <dbReference type="EMBL" id="MBC5657969.1"/>
    </source>
</evidence>
<dbReference type="Gene3D" id="3.30.70.270">
    <property type="match status" value="1"/>
</dbReference>
<dbReference type="GO" id="GO:0052621">
    <property type="term" value="F:diguanylate cyclase activity"/>
    <property type="evidence" value="ECO:0007669"/>
    <property type="project" value="TreeGrafter"/>
</dbReference>
<dbReference type="RefSeq" id="WP_118651302.1">
    <property type="nucleotide sequence ID" value="NZ_JACOOW010000016.1"/>
</dbReference>
<dbReference type="AlphaFoldDB" id="A0AAW3X6P9"/>
<proteinExistence type="predicted"/>
<dbReference type="SUPFAM" id="SSF55073">
    <property type="entry name" value="Nucleotide cyclase"/>
    <property type="match status" value="1"/>
</dbReference>
<keyword evidence="1" id="KW-0472">Membrane</keyword>
<dbReference type="NCBIfam" id="TIGR00254">
    <property type="entry name" value="GGDEF"/>
    <property type="match status" value="1"/>
</dbReference>
<keyword evidence="1" id="KW-0812">Transmembrane</keyword>
<dbReference type="Pfam" id="PF00990">
    <property type="entry name" value="GGDEF"/>
    <property type="match status" value="1"/>
</dbReference>
<dbReference type="InterPro" id="IPR050469">
    <property type="entry name" value="Diguanylate_Cyclase"/>
</dbReference>
<evidence type="ECO:0000313" key="4">
    <source>
        <dbReference type="Proteomes" id="UP000653904"/>
    </source>
</evidence>
<dbReference type="PROSITE" id="PS50887">
    <property type="entry name" value="GGDEF"/>
    <property type="match status" value="1"/>
</dbReference>
<gene>
    <name evidence="3" type="ORF">H8S19_13070</name>
</gene>
<protein>
    <submittedName>
        <fullName evidence="3">GGDEF domain-containing protein</fullName>
    </submittedName>
</protein>
<evidence type="ECO:0000256" key="1">
    <source>
        <dbReference type="SAM" id="Phobius"/>
    </source>
</evidence>
<dbReference type="EMBL" id="JACOOW010000016">
    <property type="protein sequence ID" value="MBC5657969.1"/>
    <property type="molecule type" value="Genomic_DNA"/>
</dbReference>
<reference evidence="3 4" key="1">
    <citation type="submission" date="2020-08" db="EMBL/GenBank/DDBJ databases">
        <title>Genome public.</title>
        <authorList>
            <person name="Liu C."/>
            <person name="Sun Q."/>
        </authorList>
    </citation>
    <scope>NUCLEOTIDE SEQUENCE [LARGE SCALE GENOMIC DNA]</scope>
    <source>
        <strain evidence="3 4">BX14</strain>
    </source>
</reference>
<accession>A0AAW3X6P9</accession>
<feature type="transmembrane region" description="Helical" evidence="1">
    <location>
        <begin position="275"/>
        <end position="302"/>
    </location>
</feature>
<dbReference type="PANTHER" id="PTHR45138">
    <property type="entry name" value="REGULATORY COMPONENTS OF SENSORY TRANSDUCTION SYSTEM"/>
    <property type="match status" value="1"/>
</dbReference>
<dbReference type="CDD" id="cd01949">
    <property type="entry name" value="GGDEF"/>
    <property type="match status" value="1"/>
</dbReference>
<dbReference type="InterPro" id="IPR029787">
    <property type="entry name" value="Nucleotide_cyclase"/>
</dbReference>
<dbReference type="PANTHER" id="PTHR45138:SF9">
    <property type="entry name" value="DIGUANYLATE CYCLASE DGCM-RELATED"/>
    <property type="match status" value="1"/>
</dbReference>
<keyword evidence="1" id="KW-1133">Transmembrane helix</keyword>
<dbReference type="SMART" id="SM00267">
    <property type="entry name" value="GGDEF"/>
    <property type="match status" value="1"/>
</dbReference>
<dbReference type="InterPro" id="IPR043128">
    <property type="entry name" value="Rev_trsase/Diguanyl_cyclase"/>
</dbReference>
<sequence length="474" mass="53926">MKKRKIVTLSVVIIVIALLLEASILKYVNDRNAYGTSKVLVDRVITVLNKNDKSKNELIKSLKDDYIIRAKAVSYIIDANPEIECDVDELQKIAKLMAIDEIHLFDEHGYIYSGSVPKYFGYNFYSGEQMGYFKPMLENKSLTMCQDVTPNTSEAKEMMYAITWNEDGTKMIQVGIEPKRLLDEIKQNTISNVVSGMPVYKGMGIVAADVDTQTIEGATDRSEIGKKLEEIGIPSDRVNSDGVTVLHIKVDGSHCRCIIRQDDKYIVAVTVEDSFYLQGSIIAICIVGAYMVLASCCITYTFSKIAKEKLEKEKLIYTSNTDELTRCLNRHAYENDINKLKICDEWVYISIDLNGLKRVNDTYGHVAGDELIRAAADCMKNSFNEYGKIYRIGGDEFAVIITEDINEFENMIHRFKSNITNWHGEFVDSMTVSYGWVFSTEGNWDSIYEISKAADERMYESKERFYNESGVNRR</sequence>
<name>A0AAW3X6P9_9CLOT</name>
<dbReference type="Proteomes" id="UP000653904">
    <property type="component" value="Unassembled WGS sequence"/>
</dbReference>
<organism evidence="3 4">
    <name type="scientific">Clostridium segne</name>
    <dbReference type="NCBI Taxonomy" id="2763038"/>
    <lineage>
        <taxon>Bacteria</taxon>
        <taxon>Bacillati</taxon>
        <taxon>Bacillota</taxon>
        <taxon>Clostridia</taxon>
        <taxon>Eubacteriales</taxon>
        <taxon>Clostridiaceae</taxon>
        <taxon>Clostridium</taxon>
    </lineage>
</organism>
<dbReference type="InterPro" id="IPR000160">
    <property type="entry name" value="GGDEF_dom"/>
</dbReference>